<dbReference type="InterPro" id="IPR058376">
    <property type="entry name" value="DUF8063"/>
</dbReference>
<proteinExistence type="predicted"/>
<evidence type="ECO:0000256" key="1">
    <source>
        <dbReference type="SAM" id="Phobius"/>
    </source>
</evidence>
<dbReference type="OMA" id="AGETTHI"/>
<gene>
    <name evidence="2" type="ORF">E5139_05550</name>
</gene>
<reference evidence="2 3" key="1">
    <citation type="submission" date="2019-04" db="EMBL/GenBank/DDBJ databases">
        <title>Complete genome sequence of Arthrobacter sp. ZXY-2 associated with effective atrazine degradation and salt adaptation.</title>
        <authorList>
            <person name="Zhao X."/>
        </authorList>
    </citation>
    <scope>NUCLEOTIDE SEQUENCE [LARGE SCALE GENOMIC DNA]</scope>
    <source>
        <strain evidence="3">ZP60</strain>
    </source>
</reference>
<accession>A0A4D6KD16</accession>
<sequence>MRFFVFITAAVVSLALLTVPIGATPTDSGNASTASPDGERIDGATVLVNSEWREAQSVALITLRSEINQTVTLTDAGAFSQGGTVPERTVEIEAGETTHIEIPVTEVSGRVGVGISTRYTLYSEIIESGSGGGLDILRALSSLQAWLAGAAIAFVWMAIAGYNVIRRENGRPEVA</sequence>
<dbReference type="Proteomes" id="UP000297053">
    <property type="component" value="Chromosome"/>
</dbReference>
<dbReference type="GeneID" id="42178380"/>
<feature type="transmembrane region" description="Helical" evidence="1">
    <location>
        <begin position="145"/>
        <end position="165"/>
    </location>
</feature>
<name>A0A4D6KD16_9EURY</name>
<evidence type="ECO:0000313" key="3">
    <source>
        <dbReference type="Proteomes" id="UP000297053"/>
    </source>
</evidence>
<keyword evidence="1" id="KW-0472">Membrane</keyword>
<dbReference type="RefSeq" id="WP_012807985.1">
    <property type="nucleotide sequence ID" value="NZ_CP039375.1"/>
</dbReference>
<organism evidence="2 3">
    <name type="scientific">Halomicrobium mukohataei</name>
    <dbReference type="NCBI Taxonomy" id="57705"/>
    <lineage>
        <taxon>Archaea</taxon>
        <taxon>Methanobacteriati</taxon>
        <taxon>Methanobacteriota</taxon>
        <taxon>Stenosarchaea group</taxon>
        <taxon>Halobacteria</taxon>
        <taxon>Halobacteriales</taxon>
        <taxon>Haloarculaceae</taxon>
        <taxon>Halomicrobium</taxon>
    </lineage>
</organism>
<dbReference type="KEGG" id="halz:E5139_05550"/>
<keyword evidence="1" id="KW-0812">Transmembrane</keyword>
<reference evidence="2 3" key="2">
    <citation type="submission" date="2019-04" db="EMBL/GenBank/DDBJ databases">
        <authorList>
            <person name="Yang S."/>
            <person name="Wei W."/>
        </authorList>
    </citation>
    <scope>NUCLEOTIDE SEQUENCE [LARGE SCALE GENOMIC DNA]</scope>
    <source>
        <strain evidence="3">ZP60</strain>
    </source>
</reference>
<dbReference type="EMBL" id="CP039375">
    <property type="protein sequence ID" value="QCD65132.1"/>
    <property type="molecule type" value="Genomic_DNA"/>
</dbReference>
<protein>
    <submittedName>
        <fullName evidence="2">Uncharacterized protein</fullName>
    </submittedName>
</protein>
<dbReference type="AlphaFoldDB" id="A0A4D6KD16"/>
<evidence type="ECO:0000313" key="2">
    <source>
        <dbReference type="EMBL" id="QCD65132.1"/>
    </source>
</evidence>
<dbReference type="Pfam" id="PF26259">
    <property type="entry name" value="DUF8063"/>
    <property type="match status" value="1"/>
</dbReference>
<keyword evidence="1" id="KW-1133">Transmembrane helix</keyword>